<organism evidence="1 2">
    <name type="scientific">Thelohanellus kitauei</name>
    <name type="common">Myxosporean</name>
    <dbReference type="NCBI Taxonomy" id="669202"/>
    <lineage>
        <taxon>Eukaryota</taxon>
        <taxon>Metazoa</taxon>
        <taxon>Cnidaria</taxon>
        <taxon>Myxozoa</taxon>
        <taxon>Myxosporea</taxon>
        <taxon>Bivalvulida</taxon>
        <taxon>Platysporina</taxon>
        <taxon>Myxobolidae</taxon>
        <taxon>Thelohanellus</taxon>
    </lineage>
</organism>
<name>A0A0C2IJQ9_THEKT</name>
<dbReference type="EMBL" id="JWZT01003747">
    <property type="protein sequence ID" value="KII65619.1"/>
    <property type="molecule type" value="Genomic_DNA"/>
</dbReference>
<dbReference type="AlphaFoldDB" id="A0A0C2IJQ9"/>
<proteinExistence type="predicted"/>
<comment type="caution">
    <text evidence="1">The sequence shown here is derived from an EMBL/GenBank/DDBJ whole genome shotgun (WGS) entry which is preliminary data.</text>
</comment>
<evidence type="ECO:0000313" key="2">
    <source>
        <dbReference type="Proteomes" id="UP000031668"/>
    </source>
</evidence>
<accession>A0A0C2IJQ9</accession>
<keyword evidence="2" id="KW-1185">Reference proteome</keyword>
<sequence>MNIIDAINVNNTETQKKCSKSMIWVARVTPSFRKQHEFTPLLSYNFDKILKNCKKIGMSSIFGNLLLSISKRIWYVKMDRNSLKQISRDSIVFAKARLTREGRRIQFFFTFMMN</sequence>
<dbReference type="Proteomes" id="UP000031668">
    <property type="component" value="Unassembled WGS sequence"/>
</dbReference>
<protein>
    <submittedName>
        <fullName evidence="1">Uncharacterized protein</fullName>
    </submittedName>
</protein>
<reference evidence="1 2" key="1">
    <citation type="journal article" date="2014" name="Genome Biol. Evol.">
        <title>The genome of the myxosporean Thelohanellus kitauei shows adaptations to nutrient acquisition within its fish host.</title>
        <authorList>
            <person name="Yang Y."/>
            <person name="Xiong J."/>
            <person name="Zhou Z."/>
            <person name="Huo F."/>
            <person name="Miao W."/>
            <person name="Ran C."/>
            <person name="Liu Y."/>
            <person name="Zhang J."/>
            <person name="Feng J."/>
            <person name="Wang M."/>
            <person name="Wang M."/>
            <person name="Wang L."/>
            <person name="Yao B."/>
        </authorList>
    </citation>
    <scope>NUCLEOTIDE SEQUENCE [LARGE SCALE GENOMIC DNA]</scope>
    <source>
        <strain evidence="1">Wuqing</strain>
    </source>
</reference>
<gene>
    <name evidence="1" type="ORF">RF11_10057</name>
</gene>
<evidence type="ECO:0000313" key="1">
    <source>
        <dbReference type="EMBL" id="KII65619.1"/>
    </source>
</evidence>